<dbReference type="GO" id="GO:0043386">
    <property type="term" value="P:mycotoxin biosynthetic process"/>
    <property type="evidence" value="ECO:0007669"/>
    <property type="project" value="InterPro"/>
</dbReference>
<accession>A0A545UMA7</accession>
<evidence type="ECO:0000256" key="2">
    <source>
        <dbReference type="ARBA" id="ARBA00035112"/>
    </source>
</evidence>
<dbReference type="PANTHER" id="PTHR33365">
    <property type="entry name" value="YALI0B05434P"/>
    <property type="match status" value="1"/>
</dbReference>
<proteinExistence type="inferred from homology"/>
<sequence>MASTKFCYSPVVNGEAWSDTVERRPQQTRHYHTQRAQLSSLTKILLAYCVLATTLLLAVVIVAFANVRPRHCSGSSTPAASGRFGRSWAYMSLDSQHDHLWNDLEADGDSVVITLPDSTSDRRNQSAVIAMQVSAVCRQKIPPKVAANSGQVPSAALLVKFCHALQQAHQGIDPGFDWRDNDHWPHCLDYMRKSILCAADDTVETPPTLRNGTIAPFIDGSQQVRQCGNSRKLIDLMKSHGKMVTTQPFP</sequence>
<evidence type="ECO:0000313" key="5">
    <source>
        <dbReference type="Proteomes" id="UP000315783"/>
    </source>
</evidence>
<evidence type="ECO:0000313" key="4">
    <source>
        <dbReference type="EMBL" id="TQV90583.1"/>
    </source>
</evidence>
<dbReference type="PANTHER" id="PTHR33365:SF4">
    <property type="entry name" value="CYCLOCHLOROTINE BIOSYNTHESIS PROTEIN O"/>
    <property type="match status" value="1"/>
</dbReference>
<evidence type="ECO:0000256" key="1">
    <source>
        <dbReference type="ARBA" id="ARBA00004685"/>
    </source>
</evidence>
<keyword evidence="3" id="KW-1133">Transmembrane helix</keyword>
<organism evidence="4 5">
    <name type="scientific">Cordyceps javanica</name>
    <dbReference type="NCBI Taxonomy" id="43265"/>
    <lineage>
        <taxon>Eukaryota</taxon>
        <taxon>Fungi</taxon>
        <taxon>Dikarya</taxon>
        <taxon>Ascomycota</taxon>
        <taxon>Pezizomycotina</taxon>
        <taxon>Sordariomycetes</taxon>
        <taxon>Hypocreomycetidae</taxon>
        <taxon>Hypocreales</taxon>
        <taxon>Cordycipitaceae</taxon>
        <taxon>Cordyceps</taxon>
    </lineage>
</organism>
<dbReference type="Proteomes" id="UP000315783">
    <property type="component" value="Unassembled WGS sequence"/>
</dbReference>
<dbReference type="InterPro" id="IPR021765">
    <property type="entry name" value="UstYa-like"/>
</dbReference>
<dbReference type="Pfam" id="PF11807">
    <property type="entry name" value="UstYa"/>
    <property type="match status" value="1"/>
</dbReference>
<protein>
    <submittedName>
        <fullName evidence="4">Uncharacterized protein</fullName>
    </submittedName>
</protein>
<keyword evidence="3" id="KW-0472">Membrane</keyword>
<comment type="caution">
    <text evidence="4">The sequence shown here is derived from an EMBL/GenBank/DDBJ whole genome shotgun (WGS) entry which is preliminary data.</text>
</comment>
<feature type="transmembrane region" description="Helical" evidence="3">
    <location>
        <begin position="45"/>
        <end position="65"/>
    </location>
</feature>
<dbReference type="AlphaFoldDB" id="A0A545UMA7"/>
<comment type="pathway">
    <text evidence="1">Mycotoxin biosynthesis.</text>
</comment>
<dbReference type="STRING" id="43265.A0A545UMA7"/>
<dbReference type="OrthoDB" id="3687641at2759"/>
<gene>
    <name evidence="4" type="ORF">IF1G_10735</name>
</gene>
<reference evidence="4 5" key="1">
    <citation type="journal article" date="2019" name="Appl. Microbiol. Biotechnol.">
        <title>Genome sequence of Isaria javanica and comparative genome analysis insights into family S53 peptidase evolution in fungal entomopathogens.</title>
        <authorList>
            <person name="Lin R."/>
            <person name="Zhang X."/>
            <person name="Xin B."/>
            <person name="Zou M."/>
            <person name="Gao Y."/>
            <person name="Qin F."/>
            <person name="Hu Q."/>
            <person name="Xie B."/>
            <person name="Cheng X."/>
        </authorList>
    </citation>
    <scope>NUCLEOTIDE SEQUENCE [LARGE SCALE GENOMIC DNA]</scope>
    <source>
        <strain evidence="4 5">IJ1G</strain>
    </source>
</reference>
<keyword evidence="3" id="KW-0812">Transmembrane</keyword>
<evidence type="ECO:0000256" key="3">
    <source>
        <dbReference type="SAM" id="Phobius"/>
    </source>
</evidence>
<comment type="similarity">
    <text evidence="2">Belongs to the ustYa family.</text>
</comment>
<dbReference type="EMBL" id="SPUK01000025">
    <property type="protein sequence ID" value="TQV90583.1"/>
    <property type="molecule type" value="Genomic_DNA"/>
</dbReference>
<name>A0A545UMA7_9HYPO</name>
<keyword evidence="5" id="KW-1185">Reference proteome</keyword>